<evidence type="ECO:0000313" key="2">
    <source>
        <dbReference type="EMBL" id="GIL54173.1"/>
    </source>
</evidence>
<gene>
    <name evidence="2" type="ORF">Vafri_9762</name>
</gene>
<name>A0A8J4F088_9CHLO</name>
<dbReference type="AlphaFoldDB" id="A0A8J4F088"/>
<reference evidence="2" key="1">
    <citation type="journal article" date="2021" name="Proc. Natl. Acad. Sci. U.S.A.">
        <title>Three genomes in the algal genus Volvox reveal the fate of a haploid sex-determining region after a transition to homothallism.</title>
        <authorList>
            <person name="Yamamoto K."/>
            <person name="Hamaji T."/>
            <person name="Kawai-Toyooka H."/>
            <person name="Matsuzaki R."/>
            <person name="Takahashi F."/>
            <person name="Nishimura Y."/>
            <person name="Kawachi M."/>
            <person name="Noguchi H."/>
            <person name="Minakuchi Y."/>
            <person name="Umen J.G."/>
            <person name="Toyoda A."/>
            <person name="Nozaki H."/>
        </authorList>
    </citation>
    <scope>NUCLEOTIDE SEQUENCE</scope>
    <source>
        <strain evidence="2">NIES-3780</strain>
    </source>
</reference>
<keyword evidence="3" id="KW-1185">Reference proteome</keyword>
<feature type="domain" description="Peptidase M11 gametolysin" evidence="1">
    <location>
        <begin position="30"/>
        <end position="319"/>
    </location>
</feature>
<protein>
    <recommendedName>
        <fullName evidence="1">Peptidase M11 gametolysin domain-containing protein</fullName>
    </recommendedName>
</protein>
<proteinExistence type="predicted"/>
<evidence type="ECO:0000313" key="3">
    <source>
        <dbReference type="Proteomes" id="UP000747399"/>
    </source>
</evidence>
<dbReference type="EMBL" id="BNCO01000017">
    <property type="protein sequence ID" value="GIL54173.1"/>
    <property type="molecule type" value="Genomic_DNA"/>
</dbReference>
<dbReference type="Pfam" id="PF05548">
    <property type="entry name" value="Peptidase_M11"/>
    <property type="match status" value="1"/>
</dbReference>
<sequence>MSPPSPRSSPPPQRPPLLPLPGSTLLLRIMVLSLSASSYTCPSVSAGTSVTAVKNAFLGRDGYADFFSNCSYGQMQIDRVALKVVSTVVPCSEEIMQCDVDAIAAAALQQLPLESQQNTMASSRHDLFVMPDSLKSICGWNSLSELSPGTQSWYSPSGKNGIFKQGTVMKMLLVNVALFTARRAGLSRYDDSSTAMGSGDSCPSAPELRRLGWATPMAQLNSSSFAAQVYQNFTLPATYLGPTGVMIMIQPDWLVTVPYSKNLYLALRVKAAGDRLLLDDFNGKLSLHELNAEIDNLLLPYKDPMTNLINVIGPTSSVTLFDYQLRIVTGELVNNGTAIKIKVCRFTSGPTDCPDSFS</sequence>
<comment type="caution">
    <text evidence="2">The sequence shown here is derived from an EMBL/GenBank/DDBJ whole genome shotgun (WGS) entry which is preliminary data.</text>
</comment>
<dbReference type="InterPro" id="IPR008752">
    <property type="entry name" value="Peptidase_M11"/>
</dbReference>
<dbReference type="Proteomes" id="UP000747399">
    <property type="component" value="Unassembled WGS sequence"/>
</dbReference>
<evidence type="ECO:0000259" key="1">
    <source>
        <dbReference type="Pfam" id="PF05548"/>
    </source>
</evidence>
<accession>A0A8J4F088</accession>
<organism evidence="2 3">
    <name type="scientific">Volvox africanus</name>
    <dbReference type="NCBI Taxonomy" id="51714"/>
    <lineage>
        <taxon>Eukaryota</taxon>
        <taxon>Viridiplantae</taxon>
        <taxon>Chlorophyta</taxon>
        <taxon>core chlorophytes</taxon>
        <taxon>Chlorophyceae</taxon>
        <taxon>CS clade</taxon>
        <taxon>Chlamydomonadales</taxon>
        <taxon>Volvocaceae</taxon>
        <taxon>Volvox</taxon>
    </lineage>
</organism>